<dbReference type="EMBL" id="QEPZ01000003">
    <property type="protein sequence ID" value="RDE92374.1"/>
    <property type="molecule type" value="Genomic_DNA"/>
</dbReference>
<comment type="caution">
    <text evidence="1">The sequence shown here is derived from an EMBL/GenBank/DDBJ whole genome shotgun (WGS) entry which is preliminary data.</text>
</comment>
<dbReference type="Proteomes" id="UP000253763">
    <property type="component" value="Unassembled WGS sequence"/>
</dbReference>
<dbReference type="RefSeq" id="WP_111382904.1">
    <property type="nucleotide sequence ID" value="NZ_QEPZ01000003.1"/>
</dbReference>
<accession>A0AB37IUU2</accession>
<protein>
    <submittedName>
        <fullName evidence="1">Uncharacterized protein</fullName>
    </submittedName>
</protein>
<evidence type="ECO:0000313" key="1">
    <source>
        <dbReference type="EMBL" id="RDE92374.1"/>
    </source>
</evidence>
<gene>
    <name evidence="1" type="ORF">DPV97_04560</name>
</gene>
<name>A0AB37IUU2_HAEPA</name>
<dbReference type="AlphaFoldDB" id="A0AB37IUU2"/>
<proteinExistence type="predicted"/>
<reference evidence="1 2" key="1">
    <citation type="submission" date="2018-05" db="EMBL/GenBank/DDBJ databases">
        <title>Draft Genome Sequences for a Diverse set of 7 Haemophilus Species.</title>
        <authorList>
            <person name="Nichols M."/>
            <person name="Topaz N."/>
            <person name="Wang X."/>
            <person name="Wang X."/>
            <person name="Boxrud D."/>
        </authorList>
    </citation>
    <scope>NUCLEOTIDE SEQUENCE [LARGE SCALE GENOMIC DNA]</scope>
    <source>
        <strain evidence="1 2">C2008003258</strain>
    </source>
</reference>
<organism evidence="1 2">
    <name type="scientific">Haemophilus parainfluenzae</name>
    <dbReference type="NCBI Taxonomy" id="729"/>
    <lineage>
        <taxon>Bacteria</taxon>
        <taxon>Pseudomonadati</taxon>
        <taxon>Pseudomonadota</taxon>
        <taxon>Gammaproteobacteria</taxon>
        <taxon>Pasteurellales</taxon>
        <taxon>Pasteurellaceae</taxon>
        <taxon>Haemophilus</taxon>
    </lineage>
</organism>
<evidence type="ECO:0000313" key="2">
    <source>
        <dbReference type="Proteomes" id="UP000253763"/>
    </source>
</evidence>
<sequence length="315" mass="36433">MSNNLYWSVYQNLEKELIELTNHIHVDDKQINVYSMKISELLIRASIEFESLAKELYINNGGPKADDNNLFFDTDCMNYLNSLWKLESKKVQVVSNNFYFNNDENKLLSPLKKAHKRGSSSEKWLQAYQAIKHNRRTSLERANIKHLISSMAGLYILNLYYKAEFFELGKDCDGLNFQTNCGSSIFSVFIHPSKGIQLRSDSDYPKNNNFDECIYLVVPSTETIAPIKNILSEIEKNVKEELTIDKICTKFSDIIGESISVRDPENPVELNELLVKAAELQRKELFEKNLNDQIDSLRNAYEEVQFQGVLNKNQF</sequence>